<accession>A0ABW4DDV9</accession>
<dbReference type="EMBL" id="JBHTNZ010000006">
    <property type="protein sequence ID" value="MFD1461170.1"/>
    <property type="molecule type" value="Genomic_DNA"/>
</dbReference>
<keyword evidence="2" id="KW-1185">Reference proteome</keyword>
<name>A0ABW4DDV9_9BACL</name>
<sequence>MCAESIGDQALRLFNNSDQLVQSIQGRNIVQFDGQGILAQKSAKPFNSISI</sequence>
<gene>
    <name evidence="1" type="ORF">ACFQ5D_06875</name>
</gene>
<proteinExistence type="predicted"/>
<protein>
    <submittedName>
        <fullName evidence="1">Uncharacterized protein</fullName>
    </submittedName>
</protein>
<comment type="caution">
    <text evidence="1">The sequence shown here is derived from an EMBL/GenBank/DDBJ whole genome shotgun (WGS) entry which is preliminary data.</text>
</comment>
<dbReference type="Proteomes" id="UP001597340">
    <property type="component" value="Unassembled WGS sequence"/>
</dbReference>
<dbReference type="RefSeq" id="WP_377531564.1">
    <property type="nucleotide sequence ID" value="NZ_JBHTES010000001.1"/>
</dbReference>
<reference evidence="2" key="1">
    <citation type="journal article" date="2019" name="Int. J. Syst. Evol. Microbiol.">
        <title>The Global Catalogue of Microorganisms (GCM) 10K type strain sequencing project: providing services to taxonomists for standard genome sequencing and annotation.</title>
        <authorList>
            <consortium name="The Broad Institute Genomics Platform"/>
            <consortium name="The Broad Institute Genome Sequencing Center for Infectious Disease"/>
            <person name="Wu L."/>
            <person name="Ma J."/>
        </authorList>
    </citation>
    <scope>NUCLEOTIDE SEQUENCE [LARGE SCALE GENOMIC DNA]</scope>
    <source>
        <strain evidence="2">CCM 9147</strain>
    </source>
</reference>
<organism evidence="1 2">
    <name type="scientific">Paenibacillus farraposensis</name>
    <dbReference type="NCBI Taxonomy" id="2807095"/>
    <lineage>
        <taxon>Bacteria</taxon>
        <taxon>Bacillati</taxon>
        <taxon>Bacillota</taxon>
        <taxon>Bacilli</taxon>
        <taxon>Bacillales</taxon>
        <taxon>Paenibacillaceae</taxon>
        <taxon>Paenibacillus</taxon>
    </lineage>
</organism>
<evidence type="ECO:0000313" key="2">
    <source>
        <dbReference type="Proteomes" id="UP001597340"/>
    </source>
</evidence>
<evidence type="ECO:0000313" key="1">
    <source>
        <dbReference type="EMBL" id="MFD1461170.1"/>
    </source>
</evidence>